<accession>A0A0C2BMG7</accession>
<gene>
    <name evidence="1" type="ORF">ANCDUO_24977</name>
</gene>
<proteinExistence type="predicted"/>
<evidence type="ECO:0000313" key="1">
    <source>
        <dbReference type="EMBL" id="KIH44988.1"/>
    </source>
</evidence>
<organism evidence="1 2">
    <name type="scientific">Ancylostoma duodenale</name>
    <dbReference type="NCBI Taxonomy" id="51022"/>
    <lineage>
        <taxon>Eukaryota</taxon>
        <taxon>Metazoa</taxon>
        <taxon>Ecdysozoa</taxon>
        <taxon>Nematoda</taxon>
        <taxon>Chromadorea</taxon>
        <taxon>Rhabditida</taxon>
        <taxon>Rhabditina</taxon>
        <taxon>Rhabditomorpha</taxon>
        <taxon>Strongyloidea</taxon>
        <taxon>Ancylostomatidae</taxon>
        <taxon>Ancylostomatinae</taxon>
        <taxon>Ancylostoma</taxon>
    </lineage>
</organism>
<dbReference type="EMBL" id="KN774486">
    <property type="protein sequence ID" value="KIH44988.1"/>
    <property type="molecule type" value="Genomic_DNA"/>
</dbReference>
<protein>
    <submittedName>
        <fullName evidence="1">Uncharacterized protein</fullName>
    </submittedName>
</protein>
<name>A0A0C2BMG7_9BILA</name>
<evidence type="ECO:0000313" key="2">
    <source>
        <dbReference type="Proteomes" id="UP000054047"/>
    </source>
</evidence>
<dbReference type="AlphaFoldDB" id="A0A0C2BMG7"/>
<sequence length="29" mass="3283">MTMRKYTSLSVLVLSGKISRRLKPTLTSD</sequence>
<keyword evidence="2" id="KW-1185">Reference proteome</keyword>
<reference evidence="1 2" key="1">
    <citation type="submission" date="2013-12" db="EMBL/GenBank/DDBJ databases">
        <title>Draft genome of the parsitic nematode Ancylostoma duodenale.</title>
        <authorList>
            <person name="Mitreva M."/>
        </authorList>
    </citation>
    <scope>NUCLEOTIDE SEQUENCE [LARGE SCALE GENOMIC DNA]</scope>
    <source>
        <strain evidence="1 2">Zhejiang</strain>
    </source>
</reference>
<dbReference type="Proteomes" id="UP000054047">
    <property type="component" value="Unassembled WGS sequence"/>
</dbReference>